<evidence type="ECO:0000313" key="3">
    <source>
        <dbReference type="Proteomes" id="UP000030653"/>
    </source>
</evidence>
<feature type="compositionally biased region" description="Basic residues" evidence="1">
    <location>
        <begin position="15"/>
        <end position="25"/>
    </location>
</feature>
<proteinExistence type="predicted"/>
<reference evidence="2 3" key="1">
    <citation type="journal article" date="2012" name="Science">
        <title>The Paleozoic origin of enzymatic lignin decomposition reconstructed from 31 fungal genomes.</title>
        <authorList>
            <person name="Floudas D."/>
            <person name="Binder M."/>
            <person name="Riley R."/>
            <person name="Barry K."/>
            <person name="Blanchette R.A."/>
            <person name="Henrissat B."/>
            <person name="Martinez A.T."/>
            <person name="Otillar R."/>
            <person name="Spatafora J.W."/>
            <person name="Yadav J.S."/>
            <person name="Aerts A."/>
            <person name="Benoit I."/>
            <person name="Boyd A."/>
            <person name="Carlson A."/>
            <person name="Copeland A."/>
            <person name="Coutinho P.M."/>
            <person name="de Vries R.P."/>
            <person name="Ferreira P."/>
            <person name="Findley K."/>
            <person name="Foster B."/>
            <person name="Gaskell J."/>
            <person name="Glotzer D."/>
            <person name="Gorecki P."/>
            <person name="Heitman J."/>
            <person name="Hesse C."/>
            <person name="Hori C."/>
            <person name="Igarashi K."/>
            <person name="Jurgens J.A."/>
            <person name="Kallen N."/>
            <person name="Kersten P."/>
            <person name="Kohler A."/>
            <person name="Kuees U."/>
            <person name="Kumar T.K.A."/>
            <person name="Kuo A."/>
            <person name="LaButti K."/>
            <person name="Larrondo L.F."/>
            <person name="Lindquist E."/>
            <person name="Ling A."/>
            <person name="Lombard V."/>
            <person name="Lucas S."/>
            <person name="Lundell T."/>
            <person name="Martin R."/>
            <person name="McLaughlin D.J."/>
            <person name="Morgenstern I."/>
            <person name="Morin E."/>
            <person name="Murat C."/>
            <person name="Nagy L.G."/>
            <person name="Nolan M."/>
            <person name="Ohm R.A."/>
            <person name="Patyshakuliyeva A."/>
            <person name="Rokas A."/>
            <person name="Ruiz-Duenas F.J."/>
            <person name="Sabat G."/>
            <person name="Salamov A."/>
            <person name="Samejima M."/>
            <person name="Schmutz J."/>
            <person name="Slot J.C."/>
            <person name="St John F."/>
            <person name="Stenlid J."/>
            <person name="Sun H."/>
            <person name="Sun S."/>
            <person name="Syed K."/>
            <person name="Tsang A."/>
            <person name="Wiebenga A."/>
            <person name="Young D."/>
            <person name="Pisabarro A."/>
            <person name="Eastwood D.C."/>
            <person name="Martin F."/>
            <person name="Cullen D."/>
            <person name="Grigoriev I.V."/>
            <person name="Hibbett D.S."/>
        </authorList>
    </citation>
    <scope>NUCLEOTIDE SEQUENCE [LARGE SCALE GENOMIC DNA]</scope>
    <source>
        <strain evidence="2 3">DJM-731 SS1</strain>
    </source>
</reference>
<sequence>MHTISPPMPKDRHLAHSLRRRRMRPLSRERNCLRHPPTPLPRVGYPLPPGSRTPALSIHQQHS</sequence>
<dbReference type="Proteomes" id="UP000030653">
    <property type="component" value="Unassembled WGS sequence"/>
</dbReference>
<feature type="non-terminal residue" evidence="2">
    <location>
        <position position="63"/>
    </location>
</feature>
<feature type="region of interest" description="Disordered" evidence="1">
    <location>
        <begin position="1"/>
        <end position="63"/>
    </location>
</feature>
<evidence type="ECO:0000256" key="1">
    <source>
        <dbReference type="SAM" id="MobiDB-lite"/>
    </source>
</evidence>
<feature type="compositionally biased region" description="Pro residues" evidence="1">
    <location>
        <begin position="36"/>
        <end position="51"/>
    </location>
</feature>
<dbReference type="EMBL" id="JH795859">
    <property type="protein sequence ID" value="EJU03756.1"/>
    <property type="molecule type" value="Genomic_DNA"/>
</dbReference>
<dbReference type="HOGENOM" id="CLU_2891972_0_0_1"/>
<gene>
    <name evidence="2" type="ORF">DACRYDRAFT_21215</name>
</gene>
<dbReference type="AlphaFoldDB" id="M5G0I3"/>
<dbReference type="RefSeq" id="XP_040630650.1">
    <property type="nucleotide sequence ID" value="XM_040772294.1"/>
</dbReference>
<organism evidence="2 3">
    <name type="scientific">Dacryopinax primogenitus (strain DJM 731)</name>
    <name type="common">Brown rot fungus</name>
    <dbReference type="NCBI Taxonomy" id="1858805"/>
    <lineage>
        <taxon>Eukaryota</taxon>
        <taxon>Fungi</taxon>
        <taxon>Dikarya</taxon>
        <taxon>Basidiomycota</taxon>
        <taxon>Agaricomycotina</taxon>
        <taxon>Dacrymycetes</taxon>
        <taxon>Dacrymycetales</taxon>
        <taxon>Dacrymycetaceae</taxon>
        <taxon>Dacryopinax</taxon>
    </lineage>
</organism>
<protein>
    <submittedName>
        <fullName evidence="2">Uncharacterized protein</fullName>
    </submittedName>
</protein>
<name>M5G0I3_DACPD</name>
<keyword evidence="3" id="KW-1185">Reference proteome</keyword>
<accession>M5G0I3</accession>
<dbReference type="GeneID" id="63687356"/>
<evidence type="ECO:0000313" key="2">
    <source>
        <dbReference type="EMBL" id="EJU03756.1"/>
    </source>
</evidence>